<keyword evidence="2" id="KW-1133">Transmembrane helix</keyword>
<gene>
    <name evidence="3" type="ORF">LECACI_7A000215</name>
</gene>
<feature type="transmembrane region" description="Helical" evidence="2">
    <location>
        <begin position="12"/>
        <end position="33"/>
    </location>
</feature>
<keyword evidence="2" id="KW-0812">Transmembrane</keyword>
<dbReference type="Proteomes" id="UP001296104">
    <property type="component" value="Unassembled WGS sequence"/>
</dbReference>
<feature type="region of interest" description="Disordered" evidence="1">
    <location>
        <begin position="139"/>
        <end position="193"/>
    </location>
</feature>
<accession>A0AAI8W1W5</accession>
<evidence type="ECO:0000313" key="3">
    <source>
        <dbReference type="EMBL" id="CAK3754213.1"/>
    </source>
</evidence>
<sequence length="284" mass="33331">MGVYLSTTAYSPLALTSVIIGFISFVFTLGTFFKVVWINLETMSEAAHDVHAYLTALRTELLEEKASIRTMRKQSKRFYRQVKQEGTTENLLGIELDEVTLKTMNDGIKALMRKFRDLERPFLMPGTEGIDGWKDLRRRRRGAKRRDTEESVSPYYEHSAYASPPEKEKEKEKEREKGRRARSRSQPRGRDLGLEGDEDDVFWAQRTQYRPFDLKRRLIWLGKKSEAQSLFETLSRVQIRRIARQVGGMSMLMHEYGQKTCRVEHLMERVDERMNRIVGVRRVE</sequence>
<evidence type="ECO:0000313" key="4">
    <source>
        <dbReference type="Proteomes" id="UP001296104"/>
    </source>
</evidence>
<evidence type="ECO:0000256" key="1">
    <source>
        <dbReference type="SAM" id="MobiDB-lite"/>
    </source>
</evidence>
<keyword evidence="2" id="KW-0472">Membrane</keyword>
<proteinExistence type="predicted"/>
<dbReference type="EMBL" id="CAVMBE010000001">
    <property type="protein sequence ID" value="CAK3754213.1"/>
    <property type="molecule type" value="Genomic_DNA"/>
</dbReference>
<comment type="caution">
    <text evidence="3">The sequence shown here is derived from an EMBL/GenBank/DDBJ whole genome shotgun (WGS) entry which is preliminary data.</text>
</comment>
<keyword evidence="4" id="KW-1185">Reference proteome</keyword>
<reference evidence="3" key="1">
    <citation type="submission" date="2023-11" db="EMBL/GenBank/DDBJ databases">
        <authorList>
            <person name="Alioto T."/>
            <person name="Alioto T."/>
            <person name="Gomez Garrido J."/>
        </authorList>
    </citation>
    <scope>NUCLEOTIDE SEQUENCE</scope>
</reference>
<dbReference type="AlphaFoldDB" id="A0AAI8W1W5"/>
<feature type="compositionally biased region" description="Basic residues" evidence="1">
    <location>
        <begin position="178"/>
        <end position="187"/>
    </location>
</feature>
<organism evidence="3 4">
    <name type="scientific">Lecanosticta acicola</name>
    <dbReference type="NCBI Taxonomy" id="111012"/>
    <lineage>
        <taxon>Eukaryota</taxon>
        <taxon>Fungi</taxon>
        <taxon>Dikarya</taxon>
        <taxon>Ascomycota</taxon>
        <taxon>Pezizomycotina</taxon>
        <taxon>Dothideomycetes</taxon>
        <taxon>Dothideomycetidae</taxon>
        <taxon>Mycosphaerellales</taxon>
        <taxon>Mycosphaerellaceae</taxon>
        <taxon>Lecanosticta</taxon>
    </lineage>
</organism>
<feature type="compositionally biased region" description="Basic and acidic residues" evidence="1">
    <location>
        <begin position="165"/>
        <end position="177"/>
    </location>
</feature>
<name>A0AAI8W1W5_9PEZI</name>
<protein>
    <submittedName>
        <fullName evidence="3">Uncharacterized protein</fullName>
    </submittedName>
</protein>
<evidence type="ECO:0000256" key="2">
    <source>
        <dbReference type="SAM" id="Phobius"/>
    </source>
</evidence>